<comment type="caution">
    <text evidence="1">The sequence shown here is derived from an EMBL/GenBank/DDBJ whole genome shotgun (WGS) entry which is preliminary data.</text>
</comment>
<evidence type="ECO:0000313" key="2">
    <source>
        <dbReference type="Proteomes" id="UP001519460"/>
    </source>
</evidence>
<reference evidence="1 2" key="1">
    <citation type="journal article" date="2023" name="Sci. Data">
        <title>Genome assembly of the Korean intertidal mud-creeper Batillaria attramentaria.</title>
        <authorList>
            <person name="Patra A.K."/>
            <person name="Ho P.T."/>
            <person name="Jun S."/>
            <person name="Lee S.J."/>
            <person name="Kim Y."/>
            <person name="Won Y.J."/>
        </authorList>
    </citation>
    <scope>NUCLEOTIDE SEQUENCE [LARGE SCALE GENOMIC DNA]</scope>
    <source>
        <strain evidence="1">Wonlab-2016</strain>
    </source>
</reference>
<dbReference type="EMBL" id="JACVVK020000143">
    <property type="protein sequence ID" value="KAK7489069.1"/>
    <property type="molecule type" value="Genomic_DNA"/>
</dbReference>
<gene>
    <name evidence="1" type="ORF">BaRGS_00019730</name>
</gene>
<dbReference type="AlphaFoldDB" id="A0ABD0KPT5"/>
<accession>A0ABD0KPT5</accession>
<evidence type="ECO:0000313" key="1">
    <source>
        <dbReference type="EMBL" id="KAK7489069.1"/>
    </source>
</evidence>
<name>A0ABD0KPT5_9CAEN</name>
<protein>
    <submittedName>
        <fullName evidence="1">Uncharacterized protein</fullName>
    </submittedName>
</protein>
<organism evidence="1 2">
    <name type="scientific">Batillaria attramentaria</name>
    <dbReference type="NCBI Taxonomy" id="370345"/>
    <lineage>
        <taxon>Eukaryota</taxon>
        <taxon>Metazoa</taxon>
        <taxon>Spiralia</taxon>
        <taxon>Lophotrochozoa</taxon>
        <taxon>Mollusca</taxon>
        <taxon>Gastropoda</taxon>
        <taxon>Caenogastropoda</taxon>
        <taxon>Sorbeoconcha</taxon>
        <taxon>Cerithioidea</taxon>
        <taxon>Batillariidae</taxon>
        <taxon>Batillaria</taxon>
    </lineage>
</organism>
<proteinExistence type="predicted"/>
<sequence>MEERGCLVMKWMGGHGTGMENHADGASDDDWLFQRMSVTTPHRTMLQAGKACTKLLVLREGARPTSFFIGDSKCTVRATPSQQGGLVLCQVVPIK</sequence>
<keyword evidence="2" id="KW-1185">Reference proteome</keyword>
<dbReference type="Proteomes" id="UP001519460">
    <property type="component" value="Unassembled WGS sequence"/>
</dbReference>